<keyword evidence="2" id="KW-0805">Transcription regulation</keyword>
<evidence type="ECO:0000259" key="5">
    <source>
        <dbReference type="PROSITE" id="PS50931"/>
    </source>
</evidence>
<dbReference type="Proteomes" id="UP000030302">
    <property type="component" value="Chromosome"/>
</dbReference>
<dbReference type="CDD" id="cd05466">
    <property type="entry name" value="PBP2_LTTR_substrate"/>
    <property type="match status" value="1"/>
</dbReference>
<dbReference type="PROSITE" id="PS50931">
    <property type="entry name" value="HTH_LYSR"/>
    <property type="match status" value="1"/>
</dbReference>
<dbReference type="InterPro" id="IPR005119">
    <property type="entry name" value="LysR_subst-bd"/>
</dbReference>
<dbReference type="InterPro" id="IPR000847">
    <property type="entry name" value="LysR_HTH_N"/>
</dbReference>
<accession>A0A0A1FK24</accession>
<dbReference type="PRINTS" id="PR00039">
    <property type="entry name" value="HTHLYSR"/>
</dbReference>
<dbReference type="HOGENOM" id="CLU_039613_0_0_4"/>
<organism evidence="6 7">
    <name type="scientific">Collimonas arenae</name>
    <dbReference type="NCBI Taxonomy" id="279058"/>
    <lineage>
        <taxon>Bacteria</taxon>
        <taxon>Pseudomonadati</taxon>
        <taxon>Pseudomonadota</taxon>
        <taxon>Betaproteobacteria</taxon>
        <taxon>Burkholderiales</taxon>
        <taxon>Oxalobacteraceae</taxon>
        <taxon>Collimonas</taxon>
    </lineage>
</organism>
<dbReference type="GO" id="GO:0000976">
    <property type="term" value="F:transcription cis-regulatory region binding"/>
    <property type="evidence" value="ECO:0007669"/>
    <property type="project" value="TreeGrafter"/>
</dbReference>
<evidence type="ECO:0000256" key="2">
    <source>
        <dbReference type="ARBA" id="ARBA00023015"/>
    </source>
</evidence>
<dbReference type="PANTHER" id="PTHR30126:SF98">
    <property type="entry name" value="HTH-TYPE TRANSCRIPTIONAL ACTIVATOR BAUR"/>
    <property type="match status" value="1"/>
</dbReference>
<comment type="similarity">
    <text evidence="1">Belongs to the LysR transcriptional regulatory family.</text>
</comment>
<evidence type="ECO:0000256" key="1">
    <source>
        <dbReference type="ARBA" id="ARBA00009437"/>
    </source>
</evidence>
<dbReference type="InterPro" id="IPR036388">
    <property type="entry name" value="WH-like_DNA-bd_sf"/>
</dbReference>
<dbReference type="InterPro" id="IPR036390">
    <property type="entry name" value="WH_DNA-bd_sf"/>
</dbReference>
<dbReference type="SUPFAM" id="SSF53850">
    <property type="entry name" value="Periplasmic binding protein-like II"/>
    <property type="match status" value="1"/>
</dbReference>
<evidence type="ECO:0000313" key="6">
    <source>
        <dbReference type="EMBL" id="AIY44085.1"/>
    </source>
</evidence>
<evidence type="ECO:0000313" key="7">
    <source>
        <dbReference type="Proteomes" id="UP000030302"/>
    </source>
</evidence>
<dbReference type="SUPFAM" id="SSF46785">
    <property type="entry name" value="Winged helix' DNA-binding domain"/>
    <property type="match status" value="1"/>
</dbReference>
<dbReference type="STRING" id="279058.LT85_4927"/>
<dbReference type="Pfam" id="PF00126">
    <property type="entry name" value="HTH_1"/>
    <property type="match status" value="1"/>
</dbReference>
<proteinExistence type="inferred from homology"/>
<dbReference type="PANTHER" id="PTHR30126">
    <property type="entry name" value="HTH-TYPE TRANSCRIPTIONAL REGULATOR"/>
    <property type="match status" value="1"/>
</dbReference>
<keyword evidence="3" id="KW-0238">DNA-binding</keyword>
<evidence type="ECO:0000256" key="4">
    <source>
        <dbReference type="ARBA" id="ARBA00023163"/>
    </source>
</evidence>
<protein>
    <submittedName>
        <fullName evidence="6">LysR family transcriptional regulator</fullName>
    </submittedName>
</protein>
<name>A0A0A1FK24_9BURK</name>
<feature type="domain" description="HTH lysR-type" evidence="5">
    <location>
        <begin position="22"/>
        <end position="79"/>
    </location>
</feature>
<gene>
    <name evidence="6" type="ORF">LT85_4927</name>
</gene>
<dbReference type="AlphaFoldDB" id="A0A0A1FK24"/>
<keyword evidence="4" id="KW-0804">Transcription</keyword>
<sequence length="320" mass="35595">MYDRFDLVYDQHNNMLNQLSDLDLRLIRVFLSVLDAGGISAAQTTLNVSQSTISSQIATLETRLGYRLCERGRAGFRLTSRGEQFSLGSRRLIENIDHFCLDARQIGRKLVGKLQLGLIGHAAMSTNARLSQAIARFRARDEAVMLSLAVLSPGQLEEEVINGRLDLGIGYFWHRLPNLEYIPLYSERQVAYCAAEHPLFTRAGNVSREAVADHDWVWRSYPLPEADGTDGAFLPARVTALADNMEAVAVLILSGRHLGFLPEHFAAPLVQQGLLTALNPQLLSYDVTLHMVTRRQSSRGEVLQAFLDDLIAAHQDISGK</sequence>
<reference evidence="7" key="1">
    <citation type="journal article" date="2014" name="Soil Biol. Biochem.">
        <title>Structure and function of bacterial communities in ageing soils: Insights from the Mendocino ecological staircase.</title>
        <authorList>
            <person name="Uroz S."/>
            <person name="Tech J.J."/>
            <person name="Sawaya N.A."/>
            <person name="Frey-Klett P."/>
            <person name="Leveau J.H.J."/>
        </authorList>
    </citation>
    <scope>NUCLEOTIDE SEQUENCE [LARGE SCALE GENOMIC DNA]</scope>
    <source>
        <strain evidence="7">Cal35</strain>
    </source>
</reference>
<dbReference type="KEGG" id="care:LT85_4927"/>
<evidence type="ECO:0000256" key="3">
    <source>
        <dbReference type="ARBA" id="ARBA00023125"/>
    </source>
</evidence>
<dbReference type="EMBL" id="CP009962">
    <property type="protein sequence ID" value="AIY44085.1"/>
    <property type="molecule type" value="Genomic_DNA"/>
</dbReference>
<dbReference type="Gene3D" id="3.40.190.290">
    <property type="match status" value="1"/>
</dbReference>
<dbReference type="GO" id="GO:0003700">
    <property type="term" value="F:DNA-binding transcription factor activity"/>
    <property type="evidence" value="ECO:0007669"/>
    <property type="project" value="InterPro"/>
</dbReference>
<keyword evidence="7" id="KW-1185">Reference proteome</keyword>
<dbReference type="Pfam" id="PF03466">
    <property type="entry name" value="LysR_substrate"/>
    <property type="match status" value="1"/>
</dbReference>
<dbReference type="Gene3D" id="1.10.10.10">
    <property type="entry name" value="Winged helix-like DNA-binding domain superfamily/Winged helix DNA-binding domain"/>
    <property type="match status" value="1"/>
</dbReference>